<proteinExistence type="predicted"/>
<evidence type="ECO:0000256" key="4">
    <source>
        <dbReference type="ARBA" id="ARBA00023136"/>
    </source>
</evidence>
<keyword evidence="2 6" id="KW-0812">Transmembrane</keyword>
<feature type="transmembrane region" description="Helical" evidence="6">
    <location>
        <begin position="225"/>
        <end position="254"/>
    </location>
</feature>
<keyword evidence="4 6" id="KW-0472">Membrane</keyword>
<reference evidence="7" key="1">
    <citation type="journal article" date="2019" name="Environ. Microbiol.">
        <title>Fungal ecological strategies reflected in gene transcription - a case study of two litter decomposers.</title>
        <authorList>
            <person name="Barbi F."/>
            <person name="Kohler A."/>
            <person name="Barry K."/>
            <person name="Baskaran P."/>
            <person name="Daum C."/>
            <person name="Fauchery L."/>
            <person name="Ihrmark K."/>
            <person name="Kuo A."/>
            <person name="LaButti K."/>
            <person name="Lipzen A."/>
            <person name="Morin E."/>
            <person name="Grigoriev I.V."/>
            <person name="Henrissat B."/>
            <person name="Lindahl B."/>
            <person name="Martin F."/>
        </authorList>
    </citation>
    <scope>NUCLEOTIDE SEQUENCE</scope>
    <source>
        <strain evidence="7">JB14</strain>
    </source>
</reference>
<dbReference type="Pfam" id="PF00335">
    <property type="entry name" value="Tetraspanin"/>
    <property type="match status" value="1"/>
</dbReference>
<feature type="compositionally biased region" description="Basic and acidic residues" evidence="5">
    <location>
        <begin position="45"/>
        <end position="54"/>
    </location>
</feature>
<evidence type="ECO:0000256" key="6">
    <source>
        <dbReference type="SAM" id="Phobius"/>
    </source>
</evidence>
<feature type="compositionally biased region" description="Low complexity" evidence="5">
    <location>
        <begin position="65"/>
        <end position="78"/>
    </location>
</feature>
<evidence type="ECO:0000313" key="8">
    <source>
        <dbReference type="Proteomes" id="UP000799118"/>
    </source>
</evidence>
<protein>
    <recommendedName>
        <fullName evidence="9">Tetraspanin Tsp2</fullName>
    </recommendedName>
</protein>
<feature type="transmembrane region" description="Helical" evidence="6">
    <location>
        <begin position="297"/>
        <end position="318"/>
    </location>
</feature>
<accession>A0A6A4GYU3</accession>
<evidence type="ECO:0000256" key="5">
    <source>
        <dbReference type="SAM" id="MobiDB-lite"/>
    </source>
</evidence>
<organism evidence="7 8">
    <name type="scientific">Gymnopus androsaceus JB14</name>
    <dbReference type="NCBI Taxonomy" id="1447944"/>
    <lineage>
        <taxon>Eukaryota</taxon>
        <taxon>Fungi</taxon>
        <taxon>Dikarya</taxon>
        <taxon>Basidiomycota</taxon>
        <taxon>Agaricomycotina</taxon>
        <taxon>Agaricomycetes</taxon>
        <taxon>Agaricomycetidae</taxon>
        <taxon>Agaricales</taxon>
        <taxon>Marasmiineae</taxon>
        <taxon>Omphalotaceae</taxon>
        <taxon>Gymnopus</taxon>
    </lineage>
</organism>
<evidence type="ECO:0000313" key="7">
    <source>
        <dbReference type="EMBL" id="KAE9390254.1"/>
    </source>
</evidence>
<feature type="compositionally biased region" description="Low complexity" evidence="5">
    <location>
        <begin position="85"/>
        <end position="100"/>
    </location>
</feature>
<feature type="transmembrane region" description="Helical" evidence="6">
    <location>
        <begin position="266"/>
        <end position="285"/>
    </location>
</feature>
<name>A0A6A4GYU3_9AGAR</name>
<dbReference type="InterPro" id="IPR018499">
    <property type="entry name" value="Tetraspanin/Peripherin"/>
</dbReference>
<feature type="region of interest" description="Disordered" evidence="5">
    <location>
        <begin position="1"/>
        <end position="100"/>
    </location>
</feature>
<keyword evidence="3 6" id="KW-1133">Transmembrane helix</keyword>
<gene>
    <name evidence="7" type="ORF">BT96DRAFT_865753</name>
</gene>
<feature type="compositionally biased region" description="Polar residues" evidence="5">
    <location>
        <begin position="139"/>
        <end position="152"/>
    </location>
</feature>
<evidence type="ECO:0008006" key="9">
    <source>
        <dbReference type="Google" id="ProtNLM"/>
    </source>
</evidence>
<dbReference type="Proteomes" id="UP000799118">
    <property type="component" value="Unassembled WGS sequence"/>
</dbReference>
<feature type="region of interest" description="Disordered" evidence="5">
    <location>
        <begin position="124"/>
        <end position="155"/>
    </location>
</feature>
<feature type="transmembrane region" description="Helical" evidence="6">
    <location>
        <begin position="390"/>
        <end position="413"/>
    </location>
</feature>
<dbReference type="OrthoDB" id="2156690at2759"/>
<evidence type="ECO:0000256" key="1">
    <source>
        <dbReference type="ARBA" id="ARBA00004141"/>
    </source>
</evidence>
<evidence type="ECO:0000256" key="2">
    <source>
        <dbReference type="ARBA" id="ARBA00022692"/>
    </source>
</evidence>
<evidence type="ECO:0000256" key="3">
    <source>
        <dbReference type="ARBA" id="ARBA00022989"/>
    </source>
</evidence>
<dbReference type="GO" id="GO:0016020">
    <property type="term" value="C:membrane"/>
    <property type="evidence" value="ECO:0007669"/>
    <property type="project" value="UniProtKB-SubCell"/>
</dbReference>
<sequence length="486" mass="54828">MPSRYSLRPSELPQESVRRRSGAYSAHDSLAQRPSVRLVNSHNRNSFEHDHAEEENLSFSPIPLTPRLSSRSNSPPYSSHEHPSLSRSNSSRSSPSQSQRLGLFSLPQAAVSISSGLAYFTSRQPSLSTRSDSDRTLYLSRSNSNASGTSVDSGHKKLIPSIQTTEKFTNKWPRPKSLRAPDVNRFGTRWKNRKGIGLIRETVSELEEGYGLGLDQIDRWTGFKWCLMISVLTVLCYGSAAMVCAVLTCFRTWNHADVMYVADNDILILIAMAASILMFTALLGLTGTLLNSRPILATYTLLLWPALISMLAVGYTSYKRYAFSLDHKLNFSWSQYYTPLGRLMIQSSLRCCGYYNPLHEATISNKCYPRTPLPGCKGKLYRFERENLSLIWSTTFSIVPLHLINILVALLCANHVTRTFGKGITPKQYRLCEQDLKADAEKIEDEMAKMNVERVSRPAYSRASESIVCREDRAERMPLLLDENDR</sequence>
<comment type="subcellular location">
    <subcellularLocation>
        <location evidence="1">Membrane</location>
        <topology evidence="1">Multi-pass membrane protein</topology>
    </subcellularLocation>
</comment>
<dbReference type="AlphaFoldDB" id="A0A6A4GYU3"/>
<dbReference type="EMBL" id="ML769664">
    <property type="protein sequence ID" value="KAE9390254.1"/>
    <property type="molecule type" value="Genomic_DNA"/>
</dbReference>
<keyword evidence="8" id="KW-1185">Reference proteome</keyword>